<evidence type="ECO:0000313" key="3">
    <source>
        <dbReference type="Proteomes" id="UP000014071"/>
    </source>
</evidence>
<sequence>MFVIVDVDPCELSVCDGRRHTLWKRGCAVREAERFSRPLRPAAFSILGSSFAETISDFVRRCSTRFRDFFLFPLSPLRVCAWFGIARIVPVHRSTFTVTHHPSTTITSSSTSPSPVRPLRPTLHPTISIEE</sequence>
<dbReference type="EMBL" id="DF238831">
    <property type="protein sequence ID" value="GAC99494.1"/>
    <property type="molecule type" value="Genomic_DNA"/>
</dbReference>
<feature type="region of interest" description="Disordered" evidence="1">
    <location>
        <begin position="101"/>
        <end position="131"/>
    </location>
</feature>
<gene>
    <name evidence="2" type="ORF">PHSY_007096</name>
</gene>
<accession>R9PDP3</accession>
<evidence type="ECO:0000256" key="1">
    <source>
        <dbReference type="SAM" id="MobiDB-lite"/>
    </source>
</evidence>
<dbReference type="GeneID" id="24112360"/>
<dbReference type="HOGENOM" id="CLU_1928530_0_0_1"/>
<feature type="compositionally biased region" description="Low complexity" evidence="1">
    <location>
        <begin position="101"/>
        <end position="123"/>
    </location>
</feature>
<name>R9PDP3_PSEHS</name>
<proteinExistence type="predicted"/>
<dbReference type="RefSeq" id="XP_012193081.1">
    <property type="nucleotide sequence ID" value="XM_012337691.1"/>
</dbReference>
<protein>
    <submittedName>
        <fullName evidence="2">Cortical actin cytoskeleton protein asp1</fullName>
    </submittedName>
</protein>
<evidence type="ECO:0000313" key="2">
    <source>
        <dbReference type="EMBL" id="GAC99494.1"/>
    </source>
</evidence>
<organism evidence="2 3">
    <name type="scientific">Pseudozyma hubeiensis (strain SY62)</name>
    <name type="common">Yeast</name>
    <dbReference type="NCBI Taxonomy" id="1305764"/>
    <lineage>
        <taxon>Eukaryota</taxon>
        <taxon>Fungi</taxon>
        <taxon>Dikarya</taxon>
        <taxon>Basidiomycota</taxon>
        <taxon>Ustilaginomycotina</taxon>
        <taxon>Ustilaginomycetes</taxon>
        <taxon>Ustilaginales</taxon>
        <taxon>Ustilaginaceae</taxon>
        <taxon>Pseudozyma</taxon>
    </lineage>
</organism>
<dbReference type="AlphaFoldDB" id="R9PDP3"/>
<reference evidence="3" key="1">
    <citation type="journal article" date="2013" name="Genome Announc.">
        <title>Draft genome sequence of the basidiomycetous yeast-like fungus Pseudozyma hubeiensis SY62, which produces an abundant amount of the biosurfactant mannosylerythritol lipids.</title>
        <authorList>
            <person name="Konishi M."/>
            <person name="Hatada Y."/>
            <person name="Horiuchi J."/>
        </authorList>
    </citation>
    <scope>NUCLEOTIDE SEQUENCE [LARGE SCALE GENOMIC DNA]</scope>
    <source>
        <strain evidence="3">SY62</strain>
    </source>
</reference>
<keyword evidence="3" id="KW-1185">Reference proteome</keyword>
<dbReference type="Proteomes" id="UP000014071">
    <property type="component" value="Unassembled WGS sequence"/>
</dbReference>